<evidence type="ECO:0000313" key="2">
    <source>
        <dbReference type="Proteomes" id="UP000828390"/>
    </source>
</evidence>
<accession>A0A9D4GP81</accession>
<protein>
    <submittedName>
        <fullName evidence="1">Uncharacterized protein</fullName>
    </submittedName>
</protein>
<dbReference type="Proteomes" id="UP000828390">
    <property type="component" value="Unassembled WGS sequence"/>
</dbReference>
<organism evidence="1 2">
    <name type="scientific">Dreissena polymorpha</name>
    <name type="common">Zebra mussel</name>
    <name type="synonym">Mytilus polymorpha</name>
    <dbReference type="NCBI Taxonomy" id="45954"/>
    <lineage>
        <taxon>Eukaryota</taxon>
        <taxon>Metazoa</taxon>
        <taxon>Spiralia</taxon>
        <taxon>Lophotrochozoa</taxon>
        <taxon>Mollusca</taxon>
        <taxon>Bivalvia</taxon>
        <taxon>Autobranchia</taxon>
        <taxon>Heteroconchia</taxon>
        <taxon>Euheterodonta</taxon>
        <taxon>Imparidentia</taxon>
        <taxon>Neoheterodontei</taxon>
        <taxon>Myida</taxon>
        <taxon>Dreissenoidea</taxon>
        <taxon>Dreissenidae</taxon>
        <taxon>Dreissena</taxon>
    </lineage>
</organism>
<keyword evidence="2" id="KW-1185">Reference proteome</keyword>
<dbReference type="AlphaFoldDB" id="A0A9D4GP81"/>
<dbReference type="EMBL" id="JAIWYP010000005">
    <property type="protein sequence ID" value="KAH3819193.1"/>
    <property type="molecule type" value="Genomic_DNA"/>
</dbReference>
<reference evidence="1" key="2">
    <citation type="submission" date="2020-11" db="EMBL/GenBank/DDBJ databases">
        <authorList>
            <person name="McCartney M.A."/>
            <person name="Auch B."/>
            <person name="Kono T."/>
            <person name="Mallez S."/>
            <person name="Becker A."/>
            <person name="Gohl D.M."/>
            <person name="Silverstein K.A.T."/>
            <person name="Koren S."/>
            <person name="Bechman K.B."/>
            <person name="Herman A."/>
            <person name="Abrahante J.E."/>
            <person name="Garbe J."/>
        </authorList>
    </citation>
    <scope>NUCLEOTIDE SEQUENCE</scope>
    <source>
        <strain evidence="1">Duluth1</strain>
        <tissue evidence="1">Whole animal</tissue>
    </source>
</reference>
<comment type="caution">
    <text evidence="1">The sequence shown here is derived from an EMBL/GenBank/DDBJ whole genome shotgun (WGS) entry which is preliminary data.</text>
</comment>
<name>A0A9D4GP81_DREPO</name>
<sequence length="53" mass="6120">MVSVNPWYMDLSEMPMDNSHQQTMTWQQNQYMADSGIQSGATTQVKHLAFIKI</sequence>
<reference evidence="1" key="1">
    <citation type="journal article" date="2019" name="bioRxiv">
        <title>The Genome of the Zebra Mussel, Dreissena polymorpha: A Resource for Invasive Species Research.</title>
        <authorList>
            <person name="McCartney M.A."/>
            <person name="Auch B."/>
            <person name="Kono T."/>
            <person name="Mallez S."/>
            <person name="Zhang Y."/>
            <person name="Obille A."/>
            <person name="Becker A."/>
            <person name="Abrahante J.E."/>
            <person name="Garbe J."/>
            <person name="Badalamenti J.P."/>
            <person name="Herman A."/>
            <person name="Mangelson H."/>
            <person name="Liachko I."/>
            <person name="Sullivan S."/>
            <person name="Sone E.D."/>
            <person name="Koren S."/>
            <person name="Silverstein K.A.T."/>
            <person name="Beckman K.B."/>
            <person name="Gohl D.M."/>
        </authorList>
    </citation>
    <scope>NUCLEOTIDE SEQUENCE</scope>
    <source>
        <strain evidence="1">Duluth1</strain>
        <tissue evidence="1">Whole animal</tissue>
    </source>
</reference>
<proteinExistence type="predicted"/>
<gene>
    <name evidence="1" type="ORF">DPMN_120926</name>
</gene>
<evidence type="ECO:0000313" key="1">
    <source>
        <dbReference type="EMBL" id="KAH3819193.1"/>
    </source>
</evidence>